<dbReference type="Proteomes" id="UP000095541">
    <property type="component" value="Unassembled WGS sequence"/>
</dbReference>
<accession>A0A174NVQ6</accession>
<dbReference type="EMBL" id="CZBI01000001">
    <property type="protein sequence ID" value="CUP50630.1"/>
    <property type="molecule type" value="Genomic_DNA"/>
</dbReference>
<keyword evidence="1" id="KW-0472">Membrane</keyword>
<evidence type="ECO:0000313" key="2">
    <source>
        <dbReference type="EMBL" id="CUP50630.1"/>
    </source>
</evidence>
<dbReference type="RefSeq" id="WP_070102954.1">
    <property type="nucleotide sequence ID" value="NZ_CZBI01000001.1"/>
</dbReference>
<name>A0A174NVQ6_BACT4</name>
<feature type="transmembrane region" description="Helical" evidence="1">
    <location>
        <begin position="7"/>
        <end position="30"/>
    </location>
</feature>
<organism evidence="2 3">
    <name type="scientific">Bacteroides thetaiotaomicron</name>
    <dbReference type="NCBI Taxonomy" id="818"/>
    <lineage>
        <taxon>Bacteria</taxon>
        <taxon>Pseudomonadati</taxon>
        <taxon>Bacteroidota</taxon>
        <taxon>Bacteroidia</taxon>
        <taxon>Bacteroidales</taxon>
        <taxon>Bacteroidaceae</taxon>
        <taxon>Bacteroides</taxon>
    </lineage>
</organism>
<dbReference type="PROSITE" id="PS51257">
    <property type="entry name" value="PROKAR_LIPOPROTEIN"/>
    <property type="match status" value="1"/>
</dbReference>
<dbReference type="AlphaFoldDB" id="A0A174NVQ6"/>
<gene>
    <name evidence="2" type="ORF">ERS852557_00819</name>
</gene>
<sequence>MRTILAVLKYISIIVGFIGLILCGCIIFHKAYFNTSFSIDTNLASQFGDFFGGFIGTLFSILSVILLIYTIVNQSLESRKSAITNNFFKMIDYHNLNVEQINITNIDTTKTDKEQGRRAFVIYKIQIKRLIQAVRDINQQNDLHLSPNDIIDISYMIFYYGLAPTWSSFIQEKLSKYECNEIIIQKLLTKIEANQELKIGRTNQTALSTYFRNMYNAIKLVDSAKELSKTEKEELIKIYRAQLSNPELYVLFFNLTSRFGKKWQEKGYITKYDFLKNIPKDYLDGYNPKDYFNFTYEYEEI</sequence>
<evidence type="ECO:0000313" key="3">
    <source>
        <dbReference type="Proteomes" id="UP000095541"/>
    </source>
</evidence>
<feature type="transmembrane region" description="Helical" evidence="1">
    <location>
        <begin position="50"/>
        <end position="72"/>
    </location>
</feature>
<keyword evidence="1" id="KW-0812">Transmembrane</keyword>
<keyword evidence="1" id="KW-1133">Transmembrane helix</keyword>
<dbReference type="InterPro" id="IPR031709">
    <property type="entry name" value="PutAbiC"/>
</dbReference>
<dbReference type="Pfam" id="PF16872">
    <property type="entry name" value="putAbiC"/>
    <property type="match status" value="1"/>
</dbReference>
<protein>
    <recommendedName>
        <fullName evidence="4">Phage abortive infection protein</fullName>
    </recommendedName>
</protein>
<proteinExistence type="predicted"/>
<reference evidence="2 3" key="1">
    <citation type="submission" date="2015-09" db="EMBL/GenBank/DDBJ databases">
        <authorList>
            <consortium name="Pathogen Informatics"/>
        </authorList>
    </citation>
    <scope>NUCLEOTIDE SEQUENCE [LARGE SCALE GENOMIC DNA]</scope>
    <source>
        <strain evidence="2 3">2789STDY5834945</strain>
    </source>
</reference>
<evidence type="ECO:0008006" key="4">
    <source>
        <dbReference type="Google" id="ProtNLM"/>
    </source>
</evidence>
<evidence type="ECO:0000256" key="1">
    <source>
        <dbReference type="SAM" id="Phobius"/>
    </source>
</evidence>